<accession>A0AAW9RU12</accession>
<evidence type="ECO:0000313" key="2">
    <source>
        <dbReference type="Proteomes" id="UP001378188"/>
    </source>
</evidence>
<keyword evidence="2" id="KW-1185">Reference proteome</keyword>
<reference evidence="1 2" key="1">
    <citation type="submission" date="2024-02" db="EMBL/GenBank/DDBJ databases">
        <title>Genome analysis and characterization of Microbaculum marinisediminis sp. nov., isolated from marine sediment.</title>
        <authorList>
            <person name="Du Z.-J."/>
            <person name="Ye Y.-Q."/>
            <person name="Zhang Z.-R."/>
            <person name="Yuan S.-M."/>
            <person name="Zhang X.-Y."/>
        </authorList>
    </citation>
    <scope>NUCLEOTIDE SEQUENCE [LARGE SCALE GENOMIC DNA]</scope>
    <source>
        <strain evidence="1 2">SDUM1044001</strain>
    </source>
</reference>
<name>A0AAW9RU12_9HYPH</name>
<proteinExistence type="predicted"/>
<evidence type="ECO:0000313" key="1">
    <source>
        <dbReference type="EMBL" id="MEJ8572400.1"/>
    </source>
</evidence>
<dbReference type="RefSeq" id="WP_340330103.1">
    <property type="nucleotide sequence ID" value="NZ_JAZHOF010000005.1"/>
</dbReference>
<organism evidence="1 2">
    <name type="scientific">Microbaculum marinum</name>
    <dbReference type="NCBI Taxonomy" id="1764581"/>
    <lineage>
        <taxon>Bacteria</taxon>
        <taxon>Pseudomonadati</taxon>
        <taxon>Pseudomonadota</taxon>
        <taxon>Alphaproteobacteria</taxon>
        <taxon>Hyphomicrobiales</taxon>
        <taxon>Tepidamorphaceae</taxon>
        <taxon>Microbaculum</taxon>
    </lineage>
</organism>
<sequence length="257" mass="28291">MRSFVHLLVAIALVMGTAHVLRQTGMFVEAKRLADRGSLTDATAYDLQRFSGRSGPVILGNQWFQSKVRAACPDSGATFIRVHPSYFDNLAAVVEQLGLRTTSPVVVQLGNRTWFPNRRNTQVRLDYLPAAEWLSLRQIWRSTGLMYQLAPDVLRLDPSRQSGPANDYLLAAADLNGLSELLDAVRAQPGDFHLVTADPKPLKGITDRQKSRQKQAIEDYGDEGLYKSINVFAKDTGCAPLAAAAPSRDQTSARVPN</sequence>
<protein>
    <submittedName>
        <fullName evidence="1">Uncharacterized protein</fullName>
    </submittedName>
</protein>
<comment type="caution">
    <text evidence="1">The sequence shown here is derived from an EMBL/GenBank/DDBJ whole genome shotgun (WGS) entry which is preliminary data.</text>
</comment>
<dbReference type="AlphaFoldDB" id="A0AAW9RU12"/>
<dbReference type="EMBL" id="JAZHOF010000005">
    <property type="protein sequence ID" value="MEJ8572400.1"/>
    <property type="molecule type" value="Genomic_DNA"/>
</dbReference>
<dbReference type="Proteomes" id="UP001378188">
    <property type="component" value="Unassembled WGS sequence"/>
</dbReference>
<gene>
    <name evidence="1" type="ORF">V3328_12995</name>
</gene>